<accession>A0A9P4NJX2</accession>
<dbReference type="OrthoDB" id="2098203at2759"/>
<dbReference type="AlphaFoldDB" id="A0A9P4NJX2"/>
<reference evidence="1" key="1">
    <citation type="journal article" date="2020" name="Stud. Mycol.">
        <title>101 Dothideomycetes genomes: a test case for predicting lifestyles and emergence of pathogens.</title>
        <authorList>
            <person name="Haridas S."/>
            <person name="Albert R."/>
            <person name="Binder M."/>
            <person name="Bloem J."/>
            <person name="Labutti K."/>
            <person name="Salamov A."/>
            <person name="Andreopoulos B."/>
            <person name="Baker S."/>
            <person name="Barry K."/>
            <person name="Bills G."/>
            <person name="Bluhm B."/>
            <person name="Cannon C."/>
            <person name="Castanera R."/>
            <person name="Culley D."/>
            <person name="Daum C."/>
            <person name="Ezra D."/>
            <person name="Gonzalez J."/>
            <person name="Henrissat B."/>
            <person name="Kuo A."/>
            <person name="Liang C."/>
            <person name="Lipzen A."/>
            <person name="Lutzoni F."/>
            <person name="Magnuson J."/>
            <person name="Mondo S."/>
            <person name="Nolan M."/>
            <person name="Ohm R."/>
            <person name="Pangilinan J."/>
            <person name="Park H.-J."/>
            <person name="Ramirez L."/>
            <person name="Alfaro M."/>
            <person name="Sun H."/>
            <person name="Tritt A."/>
            <person name="Yoshinaga Y."/>
            <person name="Zwiers L.-H."/>
            <person name="Turgeon B."/>
            <person name="Goodwin S."/>
            <person name="Spatafora J."/>
            <person name="Crous P."/>
            <person name="Grigoriev I."/>
        </authorList>
    </citation>
    <scope>NUCLEOTIDE SEQUENCE</scope>
    <source>
        <strain evidence="1">CBS 130266</strain>
    </source>
</reference>
<dbReference type="PANTHER" id="PTHR39150">
    <property type="entry name" value="54S RIBOSOMAL PROTEIN L28, MITOCHONDRIAL"/>
    <property type="match status" value="1"/>
</dbReference>
<dbReference type="GO" id="GO:0005739">
    <property type="term" value="C:mitochondrion"/>
    <property type="evidence" value="ECO:0007669"/>
    <property type="project" value="GOC"/>
</dbReference>
<organism evidence="1 2">
    <name type="scientific">Tothia fuscella</name>
    <dbReference type="NCBI Taxonomy" id="1048955"/>
    <lineage>
        <taxon>Eukaryota</taxon>
        <taxon>Fungi</taxon>
        <taxon>Dikarya</taxon>
        <taxon>Ascomycota</taxon>
        <taxon>Pezizomycotina</taxon>
        <taxon>Dothideomycetes</taxon>
        <taxon>Pleosporomycetidae</taxon>
        <taxon>Venturiales</taxon>
        <taxon>Cylindrosympodiaceae</taxon>
        <taxon>Tothia</taxon>
    </lineage>
</organism>
<dbReference type="EMBL" id="MU007072">
    <property type="protein sequence ID" value="KAF2424927.1"/>
    <property type="molecule type" value="Genomic_DNA"/>
</dbReference>
<dbReference type="GO" id="GO:0003735">
    <property type="term" value="F:structural constituent of ribosome"/>
    <property type="evidence" value="ECO:0007669"/>
    <property type="project" value="InterPro"/>
</dbReference>
<dbReference type="PANTHER" id="PTHR39150:SF1">
    <property type="entry name" value="LARGE RIBOSOMAL SUBUNIT PROTEIN ML40"/>
    <property type="match status" value="1"/>
</dbReference>
<sequence>MHFPWIQRCSFTSTPTLLKRQKGGPKRDTRILLIRYFLHAPRTPRPLRLSRMRALRHWTIHRAYQLHKETLRKEQELELERMYYEMRKACEQLRTIGRDGLEGVEEEGKLFRVAMEKKGVWGGVPIEYARAQTEWPSREGWNSGWTWD</sequence>
<gene>
    <name evidence="1" type="ORF">EJ08DRAFT_689463</name>
</gene>
<evidence type="ECO:0000313" key="2">
    <source>
        <dbReference type="Proteomes" id="UP000800235"/>
    </source>
</evidence>
<name>A0A9P4NJX2_9PEZI</name>
<protein>
    <submittedName>
        <fullName evidence="1">Uncharacterized protein</fullName>
    </submittedName>
</protein>
<dbReference type="GO" id="GO:0032543">
    <property type="term" value="P:mitochondrial translation"/>
    <property type="evidence" value="ECO:0007669"/>
    <property type="project" value="InterPro"/>
</dbReference>
<proteinExistence type="predicted"/>
<dbReference type="InterPro" id="IPR042831">
    <property type="entry name" value="Ribosomal_mL40_fung"/>
</dbReference>
<comment type="caution">
    <text evidence="1">The sequence shown here is derived from an EMBL/GenBank/DDBJ whole genome shotgun (WGS) entry which is preliminary data.</text>
</comment>
<evidence type="ECO:0000313" key="1">
    <source>
        <dbReference type="EMBL" id="KAF2424927.1"/>
    </source>
</evidence>
<dbReference type="Proteomes" id="UP000800235">
    <property type="component" value="Unassembled WGS sequence"/>
</dbReference>
<keyword evidence="2" id="KW-1185">Reference proteome</keyword>
<dbReference type="Gene3D" id="6.10.250.3440">
    <property type="match status" value="1"/>
</dbReference>